<keyword evidence="1" id="KW-0732">Signal</keyword>
<feature type="signal peptide" evidence="1">
    <location>
        <begin position="1"/>
        <end position="19"/>
    </location>
</feature>
<evidence type="ECO:0000259" key="2">
    <source>
        <dbReference type="Pfam" id="PF14534"/>
    </source>
</evidence>
<dbReference type="SUPFAM" id="SSF54427">
    <property type="entry name" value="NTF2-like"/>
    <property type="match status" value="1"/>
</dbReference>
<name>A0A4R0N9Z9_9SPHI</name>
<reference evidence="3 4" key="1">
    <citation type="submission" date="2019-02" db="EMBL/GenBank/DDBJ databases">
        <title>Pedobacter sp. RP-3-8 sp. nov., isolated from Arctic soil.</title>
        <authorList>
            <person name="Dahal R.H."/>
        </authorList>
    </citation>
    <scope>NUCLEOTIDE SEQUENCE [LARGE SCALE GENOMIC DNA]</scope>
    <source>
        <strain evidence="3 4">RP-3-8</strain>
    </source>
</reference>
<evidence type="ECO:0000313" key="3">
    <source>
        <dbReference type="EMBL" id="TCC97041.1"/>
    </source>
</evidence>
<gene>
    <name evidence="3" type="ORF">EZ444_09290</name>
</gene>
<dbReference type="Pfam" id="PF14534">
    <property type="entry name" value="DUF4440"/>
    <property type="match status" value="1"/>
</dbReference>
<comment type="caution">
    <text evidence="3">The sequence shown here is derived from an EMBL/GenBank/DDBJ whole genome shotgun (WGS) entry which is preliminary data.</text>
</comment>
<dbReference type="EMBL" id="SJSM01000004">
    <property type="protein sequence ID" value="TCC97041.1"/>
    <property type="molecule type" value="Genomic_DNA"/>
</dbReference>
<protein>
    <submittedName>
        <fullName evidence="3">Nuclear transport factor 2 family protein</fullName>
    </submittedName>
</protein>
<dbReference type="Proteomes" id="UP000291117">
    <property type="component" value="Unassembled WGS sequence"/>
</dbReference>
<dbReference type="InterPro" id="IPR027843">
    <property type="entry name" value="DUF4440"/>
</dbReference>
<evidence type="ECO:0000313" key="4">
    <source>
        <dbReference type="Proteomes" id="UP000291117"/>
    </source>
</evidence>
<dbReference type="Gene3D" id="3.10.450.50">
    <property type="match status" value="1"/>
</dbReference>
<evidence type="ECO:0000256" key="1">
    <source>
        <dbReference type="SAM" id="SignalP"/>
    </source>
</evidence>
<accession>A0A4R0N9Z9</accession>
<dbReference type="RefSeq" id="WP_131608453.1">
    <property type="nucleotide sequence ID" value="NZ_SJSM01000004.1"/>
</dbReference>
<dbReference type="AlphaFoldDB" id="A0A4R0N9Z9"/>
<keyword evidence="4" id="KW-1185">Reference proteome</keyword>
<feature type="chain" id="PRO_5021009820" evidence="1">
    <location>
        <begin position="20"/>
        <end position="143"/>
    </location>
</feature>
<dbReference type="OrthoDB" id="5383110at2"/>
<proteinExistence type="predicted"/>
<sequence length="143" mass="15529">MKQTIILIAFTIMSLFASAQSKDETKIAELTEKMRLAMISGNKTELENLASANLTYGHSTGKIQDKAAFVTALSTKASDFKAIELSEQSITVAGNTAIVRHILRADTNDGGIPGKANLGIVLVWEKEAGVWKLLARRAFKISY</sequence>
<dbReference type="InterPro" id="IPR032710">
    <property type="entry name" value="NTF2-like_dom_sf"/>
</dbReference>
<feature type="domain" description="DUF4440" evidence="2">
    <location>
        <begin position="27"/>
        <end position="133"/>
    </location>
</feature>
<organism evidence="3 4">
    <name type="scientific">Pedobacter hiemivivus</name>
    <dbReference type="NCBI Taxonomy" id="2530454"/>
    <lineage>
        <taxon>Bacteria</taxon>
        <taxon>Pseudomonadati</taxon>
        <taxon>Bacteroidota</taxon>
        <taxon>Sphingobacteriia</taxon>
        <taxon>Sphingobacteriales</taxon>
        <taxon>Sphingobacteriaceae</taxon>
        <taxon>Pedobacter</taxon>
    </lineage>
</organism>